<comment type="caution">
    <text evidence="1">The sequence shown here is derived from an EMBL/GenBank/DDBJ whole genome shotgun (WGS) entry which is preliminary data.</text>
</comment>
<proteinExistence type="predicted"/>
<organism evidence="1 2">
    <name type="scientific">Peronospora matthiolae</name>
    <dbReference type="NCBI Taxonomy" id="2874970"/>
    <lineage>
        <taxon>Eukaryota</taxon>
        <taxon>Sar</taxon>
        <taxon>Stramenopiles</taxon>
        <taxon>Oomycota</taxon>
        <taxon>Peronosporomycetes</taxon>
        <taxon>Peronosporales</taxon>
        <taxon>Peronosporaceae</taxon>
        <taxon>Peronospora</taxon>
    </lineage>
</organism>
<reference evidence="1" key="1">
    <citation type="submission" date="2024-01" db="EMBL/GenBank/DDBJ databases">
        <authorList>
            <person name="Webb A."/>
        </authorList>
    </citation>
    <scope>NUCLEOTIDE SEQUENCE</scope>
    <source>
        <strain evidence="1">Pm1</strain>
    </source>
</reference>
<evidence type="ECO:0000313" key="2">
    <source>
        <dbReference type="Proteomes" id="UP001162060"/>
    </source>
</evidence>
<name>A0AAV1UFP2_9STRA</name>
<dbReference type="AlphaFoldDB" id="A0AAV1UFP2"/>
<dbReference type="EMBL" id="CAKLBY020000195">
    <property type="protein sequence ID" value="CAK7933679.1"/>
    <property type="molecule type" value="Genomic_DNA"/>
</dbReference>
<evidence type="ECO:0008006" key="3">
    <source>
        <dbReference type="Google" id="ProtNLM"/>
    </source>
</evidence>
<protein>
    <recommendedName>
        <fullName evidence="3">Reverse transcriptase domain-containing protein</fullName>
    </recommendedName>
</protein>
<accession>A0AAV1UFP2</accession>
<dbReference type="Proteomes" id="UP001162060">
    <property type="component" value="Unassembled WGS sequence"/>
</dbReference>
<sequence length="103" mass="11787">MTKTVMMMMAQLTTATEQVDLTAEGSRCISLLDFRKAYDTVDRDFLYESMRLFGFTDSFIDLICRIQRARLQLLSLKEVNLPRSRCVPESGKAAHLRPSSFNS</sequence>
<gene>
    <name evidence="1" type="ORF">PM001_LOCUS18829</name>
</gene>
<evidence type="ECO:0000313" key="1">
    <source>
        <dbReference type="EMBL" id="CAK7933679.1"/>
    </source>
</evidence>